<dbReference type="EMBL" id="QLSZ01000003">
    <property type="protein sequence ID" value="RAR73811.1"/>
    <property type="molecule type" value="Genomic_DNA"/>
</dbReference>
<dbReference type="RefSeq" id="WP_112112613.1">
    <property type="nucleotide sequence ID" value="NZ_QLSZ01000003.1"/>
</dbReference>
<sequence length="227" mass="26590">MSYRKLYHNIINRLTSVETDFIDAVFREELKAIRKRDIDGAENRPYFYVNRNFLNLHTPQLDSLNWIEDEFALQSPLNCLNYIIDHISPLNQDKKIALGFISSCFHPSCSEAALISRKIDKILRSNPQMYEAKILGLMIETNFGGQTTRGLKYFEKYDTNFIKELKRLFRDYFNRVLSTEELVIINKALLRAIQSKIKSVQRINSIEAQEYIAALEDLKQEINQTLN</sequence>
<organism evidence="1 2">
    <name type="scientific">Flavobacterium aciduliphilum</name>
    <dbReference type="NCBI Taxonomy" id="1101402"/>
    <lineage>
        <taxon>Bacteria</taxon>
        <taxon>Pseudomonadati</taxon>
        <taxon>Bacteroidota</taxon>
        <taxon>Flavobacteriia</taxon>
        <taxon>Flavobacteriales</taxon>
        <taxon>Flavobacteriaceae</taxon>
        <taxon>Flavobacterium</taxon>
    </lineage>
</organism>
<name>A0A328YID8_9FLAO</name>
<protein>
    <submittedName>
        <fullName evidence="1">Uncharacterized protein</fullName>
    </submittedName>
</protein>
<dbReference type="AlphaFoldDB" id="A0A328YID8"/>
<dbReference type="Proteomes" id="UP000248840">
    <property type="component" value="Unassembled WGS sequence"/>
</dbReference>
<accession>A0A328YID8</accession>
<keyword evidence="2" id="KW-1185">Reference proteome</keyword>
<reference evidence="1 2" key="1">
    <citation type="submission" date="2018-06" db="EMBL/GenBank/DDBJ databases">
        <title>Genomic Encyclopedia of Archaeal and Bacterial Type Strains, Phase II (KMG-II): from individual species to whole genera.</title>
        <authorList>
            <person name="Goeker M."/>
        </authorList>
    </citation>
    <scope>NUCLEOTIDE SEQUENCE [LARGE SCALE GENOMIC DNA]</scope>
    <source>
        <strain evidence="1 2">DSM 25663</strain>
    </source>
</reference>
<evidence type="ECO:0000313" key="2">
    <source>
        <dbReference type="Proteomes" id="UP000248840"/>
    </source>
</evidence>
<proteinExistence type="predicted"/>
<gene>
    <name evidence="1" type="ORF">CLV55_103130</name>
</gene>
<comment type="caution">
    <text evidence="1">The sequence shown here is derived from an EMBL/GenBank/DDBJ whole genome shotgun (WGS) entry which is preliminary data.</text>
</comment>
<evidence type="ECO:0000313" key="1">
    <source>
        <dbReference type="EMBL" id="RAR73811.1"/>
    </source>
</evidence>